<evidence type="ECO:0000256" key="3">
    <source>
        <dbReference type="ARBA" id="ARBA00023163"/>
    </source>
</evidence>
<dbReference type="PANTHER" id="PTHR33204">
    <property type="entry name" value="TRANSCRIPTIONAL REGULATOR, MARR FAMILY"/>
    <property type="match status" value="1"/>
</dbReference>
<dbReference type="Pfam" id="PF01638">
    <property type="entry name" value="HxlR"/>
    <property type="match status" value="1"/>
</dbReference>
<gene>
    <name evidence="5" type="ORF">GCM10023184_36140</name>
</gene>
<comment type="caution">
    <text evidence="5">The sequence shown here is derived from an EMBL/GenBank/DDBJ whole genome shotgun (WGS) entry which is preliminary data.</text>
</comment>
<keyword evidence="6" id="KW-1185">Reference proteome</keyword>
<evidence type="ECO:0000256" key="1">
    <source>
        <dbReference type="ARBA" id="ARBA00023015"/>
    </source>
</evidence>
<dbReference type="SUPFAM" id="SSF46785">
    <property type="entry name" value="Winged helix' DNA-binding domain"/>
    <property type="match status" value="1"/>
</dbReference>
<evidence type="ECO:0000313" key="5">
    <source>
        <dbReference type="EMBL" id="GAA4339204.1"/>
    </source>
</evidence>
<proteinExistence type="predicted"/>
<protein>
    <submittedName>
        <fullName evidence="5">Helix-turn-helix domain-containing protein</fullName>
    </submittedName>
</protein>
<dbReference type="InterPro" id="IPR002577">
    <property type="entry name" value="HTH_HxlR"/>
</dbReference>
<name>A0ABP8HH12_9BACT</name>
<feature type="domain" description="HTH hxlR-type" evidence="4">
    <location>
        <begin position="10"/>
        <end position="113"/>
    </location>
</feature>
<sequence>MPETHNPKECTQRLLPVRDALDVLSGKWKIPIIIGLTFGHIRFRELHRKIEGISPKMLSKELKELEEHGLVSRTVYDTLPITVEYELTEHGRTMQPLVEQLYQWGLKHREYVMKGARRKTPRPA</sequence>
<reference evidence="6" key="1">
    <citation type="journal article" date="2019" name="Int. J. Syst. Evol. Microbiol.">
        <title>The Global Catalogue of Microorganisms (GCM) 10K type strain sequencing project: providing services to taxonomists for standard genome sequencing and annotation.</title>
        <authorList>
            <consortium name="The Broad Institute Genomics Platform"/>
            <consortium name="The Broad Institute Genome Sequencing Center for Infectious Disease"/>
            <person name="Wu L."/>
            <person name="Ma J."/>
        </authorList>
    </citation>
    <scope>NUCLEOTIDE SEQUENCE [LARGE SCALE GENOMIC DNA]</scope>
    <source>
        <strain evidence="6">JCM 17919</strain>
    </source>
</reference>
<dbReference type="Proteomes" id="UP001501725">
    <property type="component" value="Unassembled WGS sequence"/>
</dbReference>
<dbReference type="Gene3D" id="1.10.10.10">
    <property type="entry name" value="Winged helix-like DNA-binding domain superfamily/Winged helix DNA-binding domain"/>
    <property type="match status" value="1"/>
</dbReference>
<dbReference type="InterPro" id="IPR036390">
    <property type="entry name" value="WH_DNA-bd_sf"/>
</dbReference>
<keyword evidence="2" id="KW-0238">DNA-binding</keyword>
<dbReference type="InterPro" id="IPR036388">
    <property type="entry name" value="WH-like_DNA-bd_sf"/>
</dbReference>
<organism evidence="5 6">
    <name type="scientific">Flaviaesturariibacter amylovorans</name>
    <dbReference type="NCBI Taxonomy" id="1084520"/>
    <lineage>
        <taxon>Bacteria</taxon>
        <taxon>Pseudomonadati</taxon>
        <taxon>Bacteroidota</taxon>
        <taxon>Chitinophagia</taxon>
        <taxon>Chitinophagales</taxon>
        <taxon>Chitinophagaceae</taxon>
        <taxon>Flaviaestuariibacter</taxon>
    </lineage>
</organism>
<keyword evidence="3" id="KW-0804">Transcription</keyword>
<accession>A0ABP8HH12</accession>
<evidence type="ECO:0000313" key="6">
    <source>
        <dbReference type="Proteomes" id="UP001501725"/>
    </source>
</evidence>
<dbReference type="PROSITE" id="PS51118">
    <property type="entry name" value="HTH_HXLR"/>
    <property type="match status" value="1"/>
</dbReference>
<evidence type="ECO:0000259" key="4">
    <source>
        <dbReference type="PROSITE" id="PS51118"/>
    </source>
</evidence>
<evidence type="ECO:0000256" key="2">
    <source>
        <dbReference type="ARBA" id="ARBA00023125"/>
    </source>
</evidence>
<keyword evidence="1" id="KW-0805">Transcription regulation</keyword>
<dbReference type="EMBL" id="BAABGY010000011">
    <property type="protein sequence ID" value="GAA4339204.1"/>
    <property type="molecule type" value="Genomic_DNA"/>
</dbReference>